<feature type="transmembrane region" description="Helical" evidence="1">
    <location>
        <begin position="7"/>
        <end position="29"/>
    </location>
</feature>
<evidence type="ECO:0000313" key="2">
    <source>
        <dbReference type="EMBL" id="QKX60382.1"/>
    </source>
</evidence>
<gene>
    <name evidence="2" type="ORF">TRUGW13939_07527</name>
</gene>
<dbReference type="Pfam" id="PF14087">
    <property type="entry name" value="DUF4267"/>
    <property type="match status" value="1"/>
</dbReference>
<dbReference type="OrthoDB" id="5216128at2759"/>
<feature type="transmembrane region" description="Helical" evidence="1">
    <location>
        <begin position="82"/>
        <end position="99"/>
    </location>
</feature>
<keyword evidence="1" id="KW-0812">Transmembrane</keyword>
<dbReference type="Proteomes" id="UP000509510">
    <property type="component" value="Chromosome IV"/>
</dbReference>
<evidence type="ECO:0000313" key="3">
    <source>
        <dbReference type="Proteomes" id="UP000509510"/>
    </source>
</evidence>
<reference evidence="3" key="1">
    <citation type="submission" date="2020-06" db="EMBL/GenBank/DDBJ databases">
        <title>A chromosome-scale genome assembly of Talaromyces rugulosus W13939.</title>
        <authorList>
            <person name="Wang B."/>
            <person name="Guo L."/>
            <person name="Ye K."/>
            <person name="Wang L."/>
        </authorList>
    </citation>
    <scope>NUCLEOTIDE SEQUENCE [LARGE SCALE GENOMIC DNA]</scope>
    <source>
        <strain evidence="3">W13939</strain>
    </source>
</reference>
<dbReference type="InterPro" id="IPR025363">
    <property type="entry name" value="DUF4267"/>
</dbReference>
<sequence>MSISQSSIIPFISTIFAAIATAFGVNAFIRPEHALSMFEFQYPTSPDAKQLVDYLMIVYGVRDIFIGVALLSAAFSGNRKTLGWNLLGFAGAAFADGLVCKMNGHGEWNHWGYGSFVAILGLVLAGGF</sequence>
<keyword evidence="1" id="KW-0472">Membrane</keyword>
<evidence type="ECO:0000256" key="1">
    <source>
        <dbReference type="SAM" id="Phobius"/>
    </source>
</evidence>
<keyword evidence="1" id="KW-1133">Transmembrane helix</keyword>
<keyword evidence="3" id="KW-1185">Reference proteome</keyword>
<protein>
    <recommendedName>
        <fullName evidence="4">Integral membrane protein</fullName>
    </recommendedName>
</protein>
<proteinExistence type="predicted"/>
<dbReference type="EMBL" id="CP055901">
    <property type="protein sequence ID" value="QKX60382.1"/>
    <property type="molecule type" value="Genomic_DNA"/>
</dbReference>
<dbReference type="GeneID" id="55995018"/>
<feature type="transmembrane region" description="Helical" evidence="1">
    <location>
        <begin position="54"/>
        <end position="75"/>
    </location>
</feature>
<feature type="transmembrane region" description="Helical" evidence="1">
    <location>
        <begin position="111"/>
        <end position="127"/>
    </location>
</feature>
<accession>A0A7H8R1Z5</accession>
<evidence type="ECO:0008006" key="4">
    <source>
        <dbReference type="Google" id="ProtNLM"/>
    </source>
</evidence>
<organism evidence="2 3">
    <name type="scientific">Talaromyces rugulosus</name>
    <name type="common">Penicillium rugulosum</name>
    <dbReference type="NCBI Taxonomy" id="121627"/>
    <lineage>
        <taxon>Eukaryota</taxon>
        <taxon>Fungi</taxon>
        <taxon>Dikarya</taxon>
        <taxon>Ascomycota</taxon>
        <taxon>Pezizomycotina</taxon>
        <taxon>Eurotiomycetes</taxon>
        <taxon>Eurotiomycetidae</taxon>
        <taxon>Eurotiales</taxon>
        <taxon>Trichocomaceae</taxon>
        <taxon>Talaromyces</taxon>
        <taxon>Talaromyces sect. Islandici</taxon>
    </lineage>
</organism>
<dbReference type="KEGG" id="trg:TRUGW13939_07527"/>
<dbReference type="RefSeq" id="XP_035346559.1">
    <property type="nucleotide sequence ID" value="XM_035490666.1"/>
</dbReference>
<name>A0A7H8R1Z5_TALRU</name>
<dbReference type="AlphaFoldDB" id="A0A7H8R1Z5"/>